<gene>
    <name evidence="1" type="ORF">COLO4_06883</name>
</gene>
<organism evidence="1 2">
    <name type="scientific">Corchorus olitorius</name>
    <dbReference type="NCBI Taxonomy" id="93759"/>
    <lineage>
        <taxon>Eukaryota</taxon>
        <taxon>Viridiplantae</taxon>
        <taxon>Streptophyta</taxon>
        <taxon>Embryophyta</taxon>
        <taxon>Tracheophyta</taxon>
        <taxon>Spermatophyta</taxon>
        <taxon>Magnoliopsida</taxon>
        <taxon>eudicotyledons</taxon>
        <taxon>Gunneridae</taxon>
        <taxon>Pentapetalae</taxon>
        <taxon>rosids</taxon>
        <taxon>malvids</taxon>
        <taxon>Malvales</taxon>
        <taxon>Malvaceae</taxon>
        <taxon>Grewioideae</taxon>
        <taxon>Apeibeae</taxon>
        <taxon>Corchorus</taxon>
    </lineage>
</organism>
<dbReference type="Proteomes" id="UP000187203">
    <property type="component" value="Unassembled WGS sequence"/>
</dbReference>
<evidence type="ECO:0000313" key="1">
    <source>
        <dbReference type="EMBL" id="OMP07977.1"/>
    </source>
</evidence>
<accession>A0A1R3KLL8</accession>
<reference evidence="2" key="1">
    <citation type="submission" date="2013-09" db="EMBL/GenBank/DDBJ databases">
        <title>Corchorus olitorius genome sequencing.</title>
        <authorList>
            <person name="Alam M."/>
            <person name="Haque M.S."/>
            <person name="Islam M.S."/>
            <person name="Emdad E.M."/>
            <person name="Islam M.M."/>
            <person name="Ahmed B."/>
            <person name="Halim A."/>
            <person name="Hossen Q.M.M."/>
            <person name="Hossain M.Z."/>
            <person name="Ahmed R."/>
            <person name="Khan M.M."/>
            <person name="Islam R."/>
            <person name="Rashid M.M."/>
            <person name="Khan S.A."/>
            <person name="Rahman M.S."/>
            <person name="Alam M."/>
            <person name="Yahiya A.S."/>
            <person name="Khan M.S."/>
            <person name="Azam M.S."/>
            <person name="Haque T."/>
            <person name="Lashkar M.Z.H."/>
            <person name="Akhand A.I."/>
            <person name="Morshed G."/>
            <person name="Roy S."/>
            <person name="Uddin K.S."/>
            <person name="Rabeya T."/>
            <person name="Hossain A.S."/>
            <person name="Chowdhury A."/>
            <person name="Snigdha A.R."/>
            <person name="Mortoza M.S."/>
            <person name="Matin S.A."/>
            <person name="Hoque S.M.E."/>
            <person name="Islam M.K."/>
            <person name="Roy D.K."/>
            <person name="Haider R."/>
            <person name="Moosa M.M."/>
            <person name="Elias S.M."/>
            <person name="Hasan A.M."/>
            <person name="Jahan S."/>
            <person name="Shafiuddin M."/>
            <person name="Mahmood N."/>
            <person name="Shommy N.S."/>
        </authorList>
    </citation>
    <scope>NUCLEOTIDE SEQUENCE [LARGE SCALE GENOMIC DNA]</scope>
    <source>
        <strain evidence="2">cv. O-4</strain>
    </source>
</reference>
<evidence type="ECO:0000313" key="2">
    <source>
        <dbReference type="Proteomes" id="UP000187203"/>
    </source>
</evidence>
<keyword evidence="2" id="KW-1185">Reference proteome</keyword>
<name>A0A1R3KLL8_9ROSI</name>
<comment type="caution">
    <text evidence="1">The sequence shown here is derived from an EMBL/GenBank/DDBJ whole genome shotgun (WGS) entry which is preliminary data.</text>
</comment>
<protein>
    <submittedName>
        <fullName evidence="1">Uncharacterized protein</fullName>
    </submittedName>
</protein>
<sequence length="124" mass="14343">MRIARNQDKAQLRQTHAVLHRRALTCTRRDWRCTATPQTIDRWTRVNWALLETNLISLANPIVPRHMLISLIDTFHQVTPSLSFYSFPPHSLFLSPPPSNTDLSVEESTLSDIRPLLTCFFALF</sequence>
<proteinExistence type="predicted"/>
<dbReference type="AlphaFoldDB" id="A0A1R3KLL8"/>
<dbReference type="EMBL" id="AWUE01012976">
    <property type="protein sequence ID" value="OMP07977.1"/>
    <property type="molecule type" value="Genomic_DNA"/>
</dbReference>